<name>A0A445A2A5_ARAHY</name>
<reference evidence="2 3" key="1">
    <citation type="submission" date="2019-01" db="EMBL/GenBank/DDBJ databases">
        <title>Sequencing of cultivated peanut Arachis hypogaea provides insights into genome evolution and oil improvement.</title>
        <authorList>
            <person name="Chen X."/>
        </authorList>
    </citation>
    <scope>NUCLEOTIDE SEQUENCE [LARGE SCALE GENOMIC DNA]</scope>
    <source>
        <strain evidence="3">cv. Fuhuasheng</strain>
        <tissue evidence="2">Leaves</tissue>
    </source>
</reference>
<dbReference type="EMBL" id="SDMP01000013">
    <property type="protein sequence ID" value="RYR20559.1"/>
    <property type="molecule type" value="Genomic_DNA"/>
</dbReference>
<evidence type="ECO:0000256" key="1">
    <source>
        <dbReference type="SAM" id="Phobius"/>
    </source>
</evidence>
<keyword evidence="1" id="KW-0812">Transmembrane</keyword>
<dbReference type="STRING" id="3818.A0A445A2A5"/>
<dbReference type="Proteomes" id="UP000289738">
    <property type="component" value="Chromosome B03"/>
</dbReference>
<evidence type="ECO:0000313" key="3">
    <source>
        <dbReference type="Proteomes" id="UP000289738"/>
    </source>
</evidence>
<feature type="transmembrane region" description="Helical" evidence="1">
    <location>
        <begin position="123"/>
        <end position="140"/>
    </location>
</feature>
<keyword evidence="1" id="KW-1133">Transmembrane helix</keyword>
<evidence type="ECO:0000313" key="2">
    <source>
        <dbReference type="EMBL" id="RYR20559.1"/>
    </source>
</evidence>
<keyword evidence="3" id="KW-1185">Reference proteome</keyword>
<comment type="caution">
    <text evidence="2">The sequence shown here is derived from an EMBL/GenBank/DDBJ whole genome shotgun (WGS) entry which is preliminary data.</text>
</comment>
<dbReference type="AlphaFoldDB" id="A0A445A2A5"/>
<keyword evidence="1" id="KW-0472">Membrane</keyword>
<sequence length="204" mass="22061">MEEEGEGKVGKGRGRESATAAPRCRHCSSLFGRWILPLLLDIDASKSGRVDVVRCLPLAVSTSPPCSVTSRRCSSSVATASDCVCCLLSPIGTIPITETGINPVRSLGAAIIFNRDHAWNDQIIAASLLLLLLLCFWLNLGKKGNGKGILVYFGEKGEWEGEGEGKGKGKGYFSPKDDFKTKLNLWDYFVAKKAGDKINFQPLP</sequence>
<accession>A0A445A2A5</accession>
<organism evidence="2 3">
    <name type="scientific">Arachis hypogaea</name>
    <name type="common">Peanut</name>
    <dbReference type="NCBI Taxonomy" id="3818"/>
    <lineage>
        <taxon>Eukaryota</taxon>
        <taxon>Viridiplantae</taxon>
        <taxon>Streptophyta</taxon>
        <taxon>Embryophyta</taxon>
        <taxon>Tracheophyta</taxon>
        <taxon>Spermatophyta</taxon>
        <taxon>Magnoliopsida</taxon>
        <taxon>eudicotyledons</taxon>
        <taxon>Gunneridae</taxon>
        <taxon>Pentapetalae</taxon>
        <taxon>rosids</taxon>
        <taxon>fabids</taxon>
        <taxon>Fabales</taxon>
        <taxon>Fabaceae</taxon>
        <taxon>Papilionoideae</taxon>
        <taxon>50 kb inversion clade</taxon>
        <taxon>dalbergioids sensu lato</taxon>
        <taxon>Dalbergieae</taxon>
        <taxon>Pterocarpus clade</taxon>
        <taxon>Arachis</taxon>
    </lineage>
</organism>
<protein>
    <submittedName>
        <fullName evidence="2">Uncharacterized protein</fullName>
    </submittedName>
</protein>
<gene>
    <name evidence="2" type="ORF">Ahy_B03g065734</name>
</gene>
<proteinExistence type="predicted"/>